<protein>
    <submittedName>
        <fullName evidence="2">Uncharacterized protein</fullName>
    </submittedName>
</protein>
<name>A0ABW7Q254_9MICO</name>
<evidence type="ECO:0000313" key="3">
    <source>
        <dbReference type="Proteomes" id="UP001610861"/>
    </source>
</evidence>
<proteinExistence type="predicted"/>
<accession>A0ABW7Q254</accession>
<sequence length="70" mass="7359">MLASADDGGLRRLLMLLFVLYGILLVGGMIILGISFSLPAFQALVFVVGLLMIAAAVAVPITASAIEQRR</sequence>
<keyword evidence="3" id="KW-1185">Reference proteome</keyword>
<dbReference type="Proteomes" id="UP001610861">
    <property type="component" value="Unassembled WGS sequence"/>
</dbReference>
<reference evidence="2 3" key="1">
    <citation type="submission" date="2024-09" db="EMBL/GenBank/DDBJ databases">
        <authorList>
            <person name="Pan X."/>
        </authorList>
    </citation>
    <scope>NUCLEOTIDE SEQUENCE [LARGE SCALE GENOMIC DNA]</scope>
    <source>
        <strain evidence="2 3">B2969</strain>
    </source>
</reference>
<feature type="transmembrane region" description="Helical" evidence="1">
    <location>
        <begin position="40"/>
        <end position="66"/>
    </location>
</feature>
<dbReference type="RefSeq" id="WP_396638765.1">
    <property type="nucleotide sequence ID" value="NZ_JBIQWL010000001.1"/>
</dbReference>
<keyword evidence="1" id="KW-0472">Membrane</keyword>
<keyword evidence="1" id="KW-1133">Transmembrane helix</keyword>
<organism evidence="2 3">
    <name type="scientific">Microbacterium alkaliflavum</name>
    <dbReference type="NCBI Taxonomy" id="3248839"/>
    <lineage>
        <taxon>Bacteria</taxon>
        <taxon>Bacillati</taxon>
        <taxon>Actinomycetota</taxon>
        <taxon>Actinomycetes</taxon>
        <taxon>Micrococcales</taxon>
        <taxon>Microbacteriaceae</taxon>
        <taxon>Microbacterium</taxon>
    </lineage>
</organism>
<dbReference type="EMBL" id="JBIQWL010000001">
    <property type="protein sequence ID" value="MFH8248805.1"/>
    <property type="molecule type" value="Genomic_DNA"/>
</dbReference>
<evidence type="ECO:0000313" key="2">
    <source>
        <dbReference type="EMBL" id="MFH8248805.1"/>
    </source>
</evidence>
<feature type="transmembrane region" description="Helical" evidence="1">
    <location>
        <begin position="12"/>
        <end position="34"/>
    </location>
</feature>
<evidence type="ECO:0000256" key="1">
    <source>
        <dbReference type="SAM" id="Phobius"/>
    </source>
</evidence>
<comment type="caution">
    <text evidence="2">The sequence shown here is derived from an EMBL/GenBank/DDBJ whole genome shotgun (WGS) entry which is preliminary data.</text>
</comment>
<gene>
    <name evidence="2" type="ORF">ACH3VR_00375</name>
</gene>
<keyword evidence="1" id="KW-0812">Transmembrane</keyword>